<dbReference type="AlphaFoldDB" id="F0WIS2"/>
<sequence length="101" mass="11516">MSDGSDVRTDTVGQHISSLSGGLQHNLEAKYIFNQLYYDQERFRQSALVQLIYSQSASLESQNPPPSYTKCPIRSYYCTIKVTISYIKPELDIRITSMILC</sequence>
<gene>
    <name evidence="1" type="primary">AlNc14C113G6457</name>
    <name evidence="1" type="ORF">ALNC14_073090</name>
</gene>
<protein>
    <submittedName>
        <fullName evidence="1">AlNc14C113G6457 protein</fullName>
    </submittedName>
</protein>
<reference evidence="1" key="2">
    <citation type="submission" date="2011-02" db="EMBL/GenBank/DDBJ databases">
        <authorList>
            <person name="MacLean D."/>
        </authorList>
    </citation>
    <scope>NUCLEOTIDE SEQUENCE</scope>
</reference>
<reference evidence="1" key="1">
    <citation type="journal article" date="2011" name="PLoS Biol.">
        <title>Gene gain and loss during evolution of obligate parasitism in the white rust pathogen of Arabidopsis thaliana.</title>
        <authorList>
            <person name="Kemen E."/>
            <person name="Gardiner A."/>
            <person name="Schultz-Larsen T."/>
            <person name="Kemen A.C."/>
            <person name="Balmuth A.L."/>
            <person name="Robert-Seilaniantz A."/>
            <person name="Bailey K."/>
            <person name="Holub E."/>
            <person name="Studholme D.J."/>
            <person name="Maclean D."/>
            <person name="Jones J.D."/>
        </authorList>
    </citation>
    <scope>NUCLEOTIDE SEQUENCE</scope>
</reference>
<accession>F0WIS2</accession>
<proteinExistence type="predicted"/>
<dbReference type="EMBL" id="FR824158">
    <property type="protein sequence ID" value="CCA21166.1"/>
    <property type="molecule type" value="Genomic_DNA"/>
</dbReference>
<organism evidence="1">
    <name type="scientific">Albugo laibachii Nc14</name>
    <dbReference type="NCBI Taxonomy" id="890382"/>
    <lineage>
        <taxon>Eukaryota</taxon>
        <taxon>Sar</taxon>
        <taxon>Stramenopiles</taxon>
        <taxon>Oomycota</taxon>
        <taxon>Peronosporomycetes</taxon>
        <taxon>Albuginales</taxon>
        <taxon>Albuginaceae</taxon>
        <taxon>Albugo</taxon>
    </lineage>
</organism>
<dbReference type="HOGENOM" id="CLU_2296936_0_0_1"/>
<name>F0WIS2_9STRA</name>
<evidence type="ECO:0000313" key="1">
    <source>
        <dbReference type="EMBL" id="CCA21166.1"/>
    </source>
</evidence>